<keyword evidence="1" id="KW-0472">Membrane</keyword>
<keyword evidence="1" id="KW-0812">Transmembrane</keyword>
<evidence type="ECO:0000256" key="1">
    <source>
        <dbReference type="SAM" id="Phobius"/>
    </source>
</evidence>
<keyword evidence="1" id="KW-1133">Transmembrane helix</keyword>
<evidence type="ECO:0000313" key="3">
    <source>
        <dbReference type="Proteomes" id="UP000279098"/>
    </source>
</evidence>
<evidence type="ECO:0000313" key="2">
    <source>
        <dbReference type="EMBL" id="AYN55931.1"/>
    </source>
</evidence>
<gene>
    <name evidence="2" type="primary">60</name>
    <name evidence="2" type="ORF">PBI_BRAHMS_60</name>
</gene>
<protein>
    <submittedName>
        <fullName evidence="2">Uncharacterized protein</fullName>
    </submittedName>
</protein>
<dbReference type="EMBL" id="MH834602">
    <property type="protein sequence ID" value="AYN55931.1"/>
    <property type="molecule type" value="Genomic_DNA"/>
</dbReference>
<organism evidence="2 3">
    <name type="scientific">Microbacterium phage Brahms</name>
    <dbReference type="NCBI Taxonomy" id="2419973"/>
    <lineage>
        <taxon>Viruses</taxon>
        <taxon>Duplodnaviria</taxon>
        <taxon>Heunggongvirae</taxon>
        <taxon>Uroviricota</taxon>
        <taxon>Caudoviricetes</taxon>
        <taxon>Armstrongvirus</taxon>
        <taxon>Armstrongvirus armstrong</taxon>
    </lineage>
</organism>
<accession>A0A3G2KAC4</accession>
<name>A0A3G2KAC4_9CAUD</name>
<feature type="transmembrane region" description="Helical" evidence="1">
    <location>
        <begin position="28"/>
        <end position="51"/>
    </location>
</feature>
<reference evidence="2 3" key="1">
    <citation type="submission" date="2018-09" db="EMBL/GenBank/DDBJ databases">
        <authorList>
            <person name="Fryberger R.B."/>
            <person name="Stoner T.H."/>
            <person name="Garlena R.A."/>
            <person name="Russell D.A."/>
            <person name="Pope W.H."/>
            <person name="Jacobs-Sera D."/>
            <person name="Hatfull G.F."/>
        </authorList>
    </citation>
    <scope>NUCLEOTIDE SEQUENCE [LARGE SCALE GENOMIC DNA]</scope>
</reference>
<proteinExistence type="predicted"/>
<dbReference type="Proteomes" id="UP000279098">
    <property type="component" value="Genome"/>
</dbReference>
<sequence length="58" mass="6111">MQFLIFLAALVIGLAVLAGLTVLLTVLLLALIAAPSFWAAFWFILVALLAVTGLNKAL</sequence>